<evidence type="ECO:0000313" key="7">
    <source>
        <dbReference type="Proteomes" id="UP000730482"/>
    </source>
</evidence>
<keyword evidence="1" id="KW-0285">Flavoprotein</keyword>
<dbReference type="Gene3D" id="3.20.20.30">
    <property type="entry name" value="Luciferase-like domain"/>
    <property type="match status" value="1"/>
</dbReference>
<accession>A0ABS5L5J7</accession>
<evidence type="ECO:0000259" key="5">
    <source>
        <dbReference type="Pfam" id="PF00296"/>
    </source>
</evidence>
<evidence type="ECO:0000256" key="3">
    <source>
        <dbReference type="ARBA" id="ARBA00023002"/>
    </source>
</evidence>
<sequence length="310" mass="33837">MICYSDDMELKIGLKTSLMHVSYDDVRRVWQQADEMTEIADAWLWDHMMPLAGDRGGPALEGWTTLAALAAQTSRLRMGLLVTSNRFRRPALLGKMATTVDVISDGRLIMGLGIGGTVQSPGAGGVPGENPGIREYAAYGIPLISPREGIARLVETVTILRKMWTEEEFDYEGPFTTLTGTRNSPKPIQPTGPPLLIGAWGDRALRVVAEHADIWNIPGPPHNSVEALAERSRLLDRYCEEIGRDPAEVERSVQMIVTDDGAAEARETIAALAGAGFGHVVVGARRQYQADGMKWMLEEVVRPAYEVGVG</sequence>
<dbReference type="Pfam" id="PF00296">
    <property type="entry name" value="Bac_luciferase"/>
    <property type="match status" value="1"/>
</dbReference>
<evidence type="ECO:0000256" key="4">
    <source>
        <dbReference type="ARBA" id="ARBA00023033"/>
    </source>
</evidence>
<evidence type="ECO:0000256" key="1">
    <source>
        <dbReference type="ARBA" id="ARBA00022630"/>
    </source>
</evidence>
<comment type="caution">
    <text evidence="6">The sequence shown here is derived from an EMBL/GenBank/DDBJ whole genome shotgun (WGS) entry which is preliminary data.</text>
</comment>
<keyword evidence="4" id="KW-0503">Monooxygenase</keyword>
<proteinExistence type="predicted"/>
<organism evidence="6 7">
    <name type="scientific">Catenulispora pinistramenti</name>
    <dbReference type="NCBI Taxonomy" id="2705254"/>
    <lineage>
        <taxon>Bacteria</taxon>
        <taxon>Bacillati</taxon>
        <taxon>Actinomycetota</taxon>
        <taxon>Actinomycetes</taxon>
        <taxon>Catenulisporales</taxon>
        <taxon>Catenulisporaceae</taxon>
        <taxon>Catenulispora</taxon>
    </lineage>
</organism>
<evidence type="ECO:0000313" key="6">
    <source>
        <dbReference type="EMBL" id="MBS2553489.1"/>
    </source>
</evidence>
<dbReference type="SUPFAM" id="SSF51679">
    <property type="entry name" value="Bacterial luciferase-like"/>
    <property type="match status" value="1"/>
</dbReference>
<dbReference type="InterPro" id="IPR011251">
    <property type="entry name" value="Luciferase-like_dom"/>
</dbReference>
<dbReference type="InterPro" id="IPR050172">
    <property type="entry name" value="SsuD_RutA_monooxygenase"/>
</dbReference>
<reference evidence="6 7" key="1">
    <citation type="submission" date="2020-02" db="EMBL/GenBank/DDBJ databases">
        <title>Acidophilic actinobacteria isolated from forest soil.</title>
        <authorList>
            <person name="Golinska P."/>
        </authorList>
    </citation>
    <scope>NUCLEOTIDE SEQUENCE [LARGE SCALE GENOMIC DNA]</scope>
    <source>
        <strain evidence="6 7">NL8</strain>
    </source>
</reference>
<dbReference type="EMBL" id="JAAFYZ010000258">
    <property type="protein sequence ID" value="MBS2553489.1"/>
    <property type="molecule type" value="Genomic_DNA"/>
</dbReference>
<keyword evidence="2" id="KW-0288">FMN</keyword>
<keyword evidence="7" id="KW-1185">Reference proteome</keyword>
<dbReference type="PANTHER" id="PTHR42847:SF8">
    <property type="entry name" value="CONSERVED PROTEIN"/>
    <property type="match status" value="1"/>
</dbReference>
<dbReference type="Proteomes" id="UP000730482">
    <property type="component" value="Unassembled WGS sequence"/>
</dbReference>
<evidence type="ECO:0000256" key="2">
    <source>
        <dbReference type="ARBA" id="ARBA00022643"/>
    </source>
</evidence>
<name>A0ABS5L5J7_9ACTN</name>
<dbReference type="InterPro" id="IPR036661">
    <property type="entry name" value="Luciferase-like_sf"/>
</dbReference>
<keyword evidence="3" id="KW-0560">Oxidoreductase</keyword>
<protein>
    <submittedName>
        <fullName evidence="6">LLM class flavin-dependent oxidoreductase</fullName>
    </submittedName>
</protein>
<dbReference type="PANTHER" id="PTHR42847">
    <property type="entry name" value="ALKANESULFONATE MONOOXYGENASE"/>
    <property type="match status" value="1"/>
</dbReference>
<gene>
    <name evidence="6" type="ORF">KGQ19_42215</name>
</gene>
<feature type="domain" description="Luciferase-like" evidence="5">
    <location>
        <begin position="22"/>
        <end position="291"/>
    </location>
</feature>